<accession>A0A7C3KSH2</accession>
<dbReference type="AlphaFoldDB" id="A0A7C3KSH2"/>
<organism evidence="1">
    <name type="scientific">Dictyoglomus thermophilum</name>
    <dbReference type="NCBI Taxonomy" id="14"/>
    <lineage>
        <taxon>Bacteria</taxon>
        <taxon>Pseudomonadati</taxon>
        <taxon>Dictyoglomota</taxon>
        <taxon>Dictyoglomia</taxon>
        <taxon>Dictyoglomales</taxon>
        <taxon>Dictyoglomaceae</taxon>
        <taxon>Dictyoglomus</taxon>
    </lineage>
</organism>
<dbReference type="PANTHER" id="PTHR39189">
    <property type="entry name" value="UPF0173 METAL-DEPENDENT HYDROLASE YTKL"/>
    <property type="match status" value="1"/>
</dbReference>
<dbReference type="InterPro" id="IPR036866">
    <property type="entry name" value="RibonucZ/Hydroxyglut_hydro"/>
</dbReference>
<reference evidence="1" key="1">
    <citation type="journal article" date="2020" name="mSystems">
        <title>Genome- and Community-Level Interaction Insights into Carbon Utilization and Element Cycling Functions of Hydrothermarchaeota in Hydrothermal Sediment.</title>
        <authorList>
            <person name="Zhou Z."/>
            <person name="Liu Y."/>
            <person name="Xu W."/>
            <person name="Pan J."/>
            <person name="Luo Z.H."/>
            <person name="Li M."/>
        </authorList>
    </citation>
    <scope>NUCLEOTIDE SEQUENCE [LARGE SCALE GENOMIC DNA]</scope>
    <source>
        <strain evidence="1">SpSt-70</strain>
    </source>
</reference>
<sequence>MKKIVFIFLVLSILYSVSLALEINYYGHACIKLSFENQYSIIIDPFSSNYPIPSTDADLIISTHEHPDHFNPNFLNKKVEIIVGTKNNGKDWNIINRETKGIKIWNIPVYHDNSKGSQRGKNSIIVIEGDGLKIVHMGDIGHLLNKEELSKLKNVDLLFIPVGGFFTLDIKDVITTIKEISPKVVIPIHYKTEYTKDWPILPLSNFLKEAEKDFKIVSLNTNNIKLSQRNLPNKTEIWILNYK</sequence>
<dbReference type="Gene3D" id="3.60.15.10">
    <property type="entry name" value="Ribonuclease Z/Hydroxyacylglutathione hydrolase-like"/>
    <property type="match status" value="1"/>
</dbReference>
<evidence type="ECO:0000313" key="1">
    <source>
        <dbReference type="EMBL" id="HGK23284.1"/>
    </source>
</evidence>
<gene>
    <name evidence="1" type="ORF">ENU78_02365</name>
</gene>
<dbReference type="PANTHER" id="PTHR39189:SF1">
    <property type="entry name" value="UPF0173 METAL-DEPENDENT HYDROLASE YTKL"/>
    <property type="match status" value="1"/>
</dbReference>
<dbReference type="EMBL" id="DTDV01000007">
    <property type="protein sequence ID" value="HGK23284.1"/>
    <property type="molecule type" value="Genomic_DNA"/>
</dbReference>
<name>A0A7C3KSH2_DICTH</name>
<keyword evidence="1" id="KW-0378">Hydrolase</keyword>
<dbReference type="SUPFAM" id="SSF56281">
    <property type="entry name" value="Metallo-hydrolase/oxidoreductase"/>
    <property type="match status" value="1"/>
</dbReference>
<comment type="caution">
    <text evidence="1">The sequence shown here is derived from an EMBL/GenBank/DDBJ whole genome shotgun (WGS) entry which is preliminary data.</text>
</comment>
<dbReference type="GO" id="GO:0016787">
    <property type="term" value="F:hydrolase activity"/>
    <property type="evidence" value="ECO:0007669"/>
    <property type="project" value="UniProtKB-KW"/>
</dbReference>
<protein>
    <submittedName>
        <fullName evidence="1">MBL fold metallo-hydrolase</fullName>
    </submittedName>
</protein>
<dbReference type="Pfam" id="PF13483">
    <property type="entry name" value="Lactamase_B_3"/>
    <property type="match status" value="1"/>
</dbReference>
<proteinExistence type="predicted"/>